<proteinExistence type="predicted"/>
<evidence type="ECO:0000313" key="10">
    <source>
        <dbReference type="Proteomes" id="UP000185426"/>
    </source>
</evidence>
<dbReference type="EC" id="3.2.1.78" evidence="3"/>
<dbReference type="GO" id="GO:0005576">
    <property type="term" value="C:extracellular region"/>
    <property type="evidence" value="ECO:0007669"/>
    <property type="project" value="UniProtKB-SubCell"/>
</dbReference>
<dbReference type="SUPFAM" id="SSF51445">
    <property type="entry name" value="(Trans)glycosidases"/>
    <property type="match status" value="1"/>
</dbReference>
<dbReference type="GO" id="GO:0016985">
    <property type="term" value="F:mannan endo-1,4-beta-mannosidase activity"/>
    <property type="evidence" value="ECO:0007669"/>
    <property type="project" value="TreeGrafter"/>
</dbReference>
<dbReference type="InterPro" id="IPR045053">
    <property type="entry name" value="MAN-like"/>
</dbReference>
<evidence type="ECO:0000256" key="5">
    <source>
        <dbReference type="ARBA" id="ARBA00022729"/>
    </source>
</evidence>
<dbReference type="PANTHER" id="PTHR31451">
    <property type="match status" value="1"/>
</dbReference>
<dbReference type="RefSeq" id="WP_075623053.1">
    <property type="nucleotide sequence ID" value="NZ_CP015607.1"/>
</dbReference>
<dbReference type="Proteomes" id="UP000185426">
    <property type="component" value="Chromosome"/>
</dbReference>
<evidence type="ECO:0000259" key="8">
    <source>
        <dbReference type="Pfam" id="PF26410"/>
    </source>
</evidence>
<evidence type="ECO:0000256" key="4">
    <source>
        <dbReference type="ARBA" id="ARBA00022525"/>
    </source>
</evidence>
<keyword evidence="7" id="KW-0326">Glycosidase</keyword>
<evidence type="ECO:0000256" key="6">
    <source>
        <dbReference type="ARBA" id="ARBA00022801"/>
    </source>
</evidence>
<dbReference type="AlphaFoldDB" id="A0A1L6ZL67"/>
<dbReference type="EMBL" id="CP015607">
    <property type="protein sequence ID" value="APT47251.1"/>
    <property type="molecule type" value="Genomic_DNA"/>
</dbReference>
<evidence type="ECO:0000256" key="1">
    <source>
        <dbReference type="ARBA" id="ARBA00001678"/>
    </source>
</evidence>
<dbReference type="PANTHER" id="PTHR31451:SF39">
    <property type="entry name" value="MANNAN ENDO-1,4-BETA-MANNOSIDASE 1"/>
    <property type="match status" value="1"/>
</dbReference>
<dbReference type="Pfam" id="PF26410">
    <property type="entry name" value="GH5_mannosidase"/>
    <property type="match status" value="1"/>
</dbReference>
<dbReference type="InterPro" id="IPR017853">
    <property type="entry name" value="GH"/>
</dbReference>
<dbReference type="Gene3D" id="3.20.20.80">
    <property type="entry name" value="Glycosidases"/>
    <property type="match status" value="1"/>
</dbReference>
<name>A0A1L6ZL67_BACIA</name>
<keyword evidence="6 9" id="KW-0378">Hydrolase</keyword>
<evidence type="ECO:0000256" key="7">
    <source>
        <dbReference type="ARBA" id="ARBA00023295"/>
    </source>
</evidence>
<gene>
    <name evidence="9" type="ORF">BSA145_16070</name>
</gene>
<evidence type="ECO:0000256" key="2">
    <source>
        <dbReference type="ARBA" id="ARBA00004613"/>
    </source>
</evidence>
<keyword evidence="4" id="KW-0964">Secreted</keyword>
<dbReference type="InterPro" id="IPR001547">
    <property type="entry name" value="Glyco_hydro_5"/>
</dbReference>
<organism evidence="9 10">
    <name type="scientific">Bacillus safensis</name>
    <dbReference type="NCBI Taxonomy" id="561879"/>
    <lineage>
        <taxon>Bacteria</taxon>
        <taxon>Bacillati</taxon>
        <taxon>Bacillota</taxon>
        <taxon>Bacilli</taxon>
        <taxon>Bacillales</taxon>
        <taxon>Bacillaceae</taxon>
        <taxon>Bacillus</taxon>
    </lineage>
</organism>
<protein>
    <recommendedName>
        <fullName evidence="3">mannan endo-1,4-beta-mannosidase</fullName>
        <ecNumber evidence="3">3.2.1.78</ecNumber>
    </recommendedName>
</protein>
<sequence length="377" mass="43341">MKKWAQRVSCFILIAAIWSGWFSLTMKAAAYVQTSGTQFTLNNQPFYFAGTNSYYFHYKSKKMVDAVFDDMKAMNLKVIRIWGFHDGAPQENSVLQSSPGVYEESGFQKLDYAIYKAGQEGIKLVIPLVNNWDDFGGMNQYVKWFGAGSHDAFYTDPRIQKAYKNYVRYVLERTNTFTGVQYKDDPAIMTWELANEPRMQSDPTGNVLVKWADEMSTWIKSLDRHHLVAVGDEGFFRIPGHEDWFYGGGEGVDWDRLTSLPNIDYGTYHLYPDHWSKSVAWGVKWIEDHITRGKSIGKPVVLEEFGYQNQSARPDVYQSWLSAVERLGGAGSQFWILTSIQDDDSLYPDYDGFRIIKGSREAALISEHAKRMNEKNR</sequence>
<evidence type="ECO:0000313" key="9">
    <source>
        <dbReference type="EMBL" id="APT47251.1"/>
    </source>
</evidence>
<keyword evidence="5" id="KW-0732">Signal</keyword>
<comment type="catalytic activity">
    <reaction evidence="1">
        <text>Random hydrolysis of (1-&gt;4)-beta-D-mannosidic linkages in mannans, galactomannans and glucomannans.</text>
        <dbReference type="EC" id="3.2.1.78"/>
    </reaction>
</comment>
<accession>A0A1L6ZL67</accession>
<evidence type="ECO:0000256" key="3">
    <source>
        <dbReference type="ARBA" id="ARBA00012706"/>
    </source>
</evidence>
<comment type="subcellular location">
    <subcellularLocation>
        <location evidence="2">Secreted</location>
    </subcellularLocation>
</comment>
<reference evidence="9 10" key="1">
    <citation type="submission" date="2016-05" db="EMBL/GenBank/DDBJ databases">
        <title>Complete Genome and Methylome Analysis of Psychrotrophic Bacterial Isolates from Antarctic Lake Untersee.</title>
        <authorList>
            <person name="Fomenkov A."/>
            <person name="Akimov V.N."/>
            <person name="Vasilyeva L.V."/>
            <person name="Andersen D."/>
            <person name="Vincze T."/>
            <person name="Roberts R.J."/>
        </authorList>
    </citation>
    <scope>NUCLEOTIDE SEQUENCE [LARGE SCALE GENOMIC DNA]</scope>
    <source>
        <strain evidence="9 10">U14-5</strain>
    </source>
</reference>
<dbReference type="GO" id="GO:0000272">
    <property type="term" value="P:polysaccharide catabolic process"/>
    <property type="evidence" value="ECO:0007669"/>
    <property type="project" value="InterPro"/>
</dbReference>
<feature type="domain" description="Glycoside hydrolase family 5" evidence="8">
    <location>
        <begin position="30"/>
        <end position="313"/>
    </location>
</feature>